<gene>
    <name evidence="1" type="ORF">A4U53_021985</name>
</gene>
<proteinExistence type="predicted"/>
<protein>
    <submittedName>
        <fullName evidence="1">Uncharacterized protein</fullName>
    </submittedName>
</protein>
<organism evidence="1 2">
    <name type="scientific">Rhizobium ruizarguesonis</name>
    <dbReference type="NCBI Taxonomy" id="2081791"/>
    <lineage>
        <taxon>Bacteria</taxon>
        <taxon>Pseudomonadati</taxon>
        <taxon>Pseudomonadota</taxon>
        <taxon>Alphaproteobacteria</taxon>
        <taxon>Hyphomicrobiales</taxon>
        <taxon>Rhizobiaceae</taxon>
        <taxon>Rhizobium/Agrobacterium group</taxon>
        <taxon>Rhizobium</taxon>
    </lineage>
</organism>
<evidence type="ECO:0000313" key="1">
    <source>
        <dbReference type="EMBL" id="XKM39029.1"/>
    </source>
</evidence>
<accession>A0ACD5EJ22</accession>
<name>A0ACD5EJ22_9HYPH</name>
<evidence type="ECO:0000313" key="2">
    <source>
        <dbReference type="Proteomes" id="UP000078465"/>
    </source>
</evidence>
<reference evidence="1" key="1">
    <citation type="submission" date="2024-10" db="EMBL/GenBank/DDBJ databases">
        <title>Strain of Rhizobium-related bacteria isolated fromm roots of Vavilovia formosa.</title>
        <authorList>
            <person name="Kimeklis A."/>
            <person name="Afonin A."/>
        </authorList>
    </citation>
    <scope>NUCLEOTIDE SEQUENCE</scope>
    <source>
        <strain evidence="1">Vaf-46</strain>
    </source>
</reference>
<sequence>MTAPNQCDRHHGADPCAIQALPENDAGKDRRDDVGDDDRRLRRPHDDALALLREVHG</sequence>
<dbReference type="EMBL" id="CP171853">
    <property type="protein sequence ID" value="XKM39029.1"/>
    <property type="molecule type" value="Genomic_DNA"/>
</dbReference>
<dbReference type="Proteomes" id="UP000078465">
    <property type="component" value="Chromosome"/>
</dbReference>